<dbReference type="Proteomes" id="UP000053676">
    <property type="component" value="Unassembled WGS sequence"/>
</dbReference>
<protein>
    <submittedName>
        <fullName evidence="1">Uncharacterized protein</fullName>
    </submittedName>
</protein>
<name>W2SRU8_NECAM</name>
<dbReference type="EMBL" id="KI664816">
    <property type="protein sequence ID" value="ETN72330.1"/>
    <property type="molecule type" value="Genomic_DNA"/>
</dbReference>
<evidence type="ECO:0000313" key="1">
    <source>
        <dbReference type="EMBL" id="ETN72330.1"/>
    </source>
</evidence>
<gene>
    <name evidence="1" type="ORF">NECAME_04510</name>
</gene>
<dbReference type="AlphaFoldDB" id="W2SRU8"/>
<sequence>MPAGHRGDGGMVGTIFRPEIRRSAFATHQLVRRGRLRLRRRRVLFDGLSPDASLTSSTFALSNTAVTAERFGLIALGWMAWSRSKREKKWVWETAKARELQASCRVLRDNRENLKQVNKRWYMKDEKLRVVLEGTCLRMQHAISFRTQHIPELKYLLSISKHTTKDTN</sequence>
<reference evidence="2" key="1">
    <citation type="journal article" date="2014" name="Nat. Genet.">
        <title>Genome of the human hookworm Necator americanus.</title>
        <authorList>
            <person name="Tang Y.T."/>
            <person name="Gao X."/>
            <person name="Rosa B.A."/>
            <person name="Abubucker S."/>
            <person name="Hallsworth-Pepin K."/>
            <person name="Martin J."/>
            <person name="Tyagi R."/>
            <person name="Heizer E."/>
            <person name="Zhang X."/>
            <person name="Bhonagiri-Palsikar V."/>
            <person name="Minx P."/>
            <person name="Warren W.C."/>
            <person name="Wang Q."/>
            <person name="Zhan B."/>
            <person name="Hotez P.J."/>
            <person name="Sternberg P.W."/>
            <person name="Dougall A."/>
            <person name="Gaze S.T."/>
            <person name="Mulvenna J."/>
            <person name="Sotillo J."/>
            <person name="Ranganathan S."/>
            <person name="Rabelo E.M."/>
            <person name="Wilson R.K."/>
            <person name="Felgner P.L."/>
            <person name="Bethony J."/>
            <person name="Hawdon J.M."/>
            <person name="Gasser R.B."/>
            <person name="Loukas A."/>
            <person name="Mitreva M."/>
        </authorList>
    </citation>
    <scope>NUCLEOTIDE SEQUENCE [LARGE SCALE GENOMIC DNA]</scope>
</reference>
<dbReference type="KEGG" id="nai:NECAME_04510"/>
<proteinExistence type="predicted"/>
<keyword evidence="2" id="KW-1185">Reference proteome</keyword>
<evidence type="ECO:0000313" key="2">
    <source>
        <dbReference type="Proteomes" id="UP000053676"/>
    </source>
</evidence>
<accession>W2SRU8</accession>
<organism evidence="1 2">
    <name type="scientific">Necator americanus</name>
    <name type="common">Human hookworm</name>
    <dbReference type="NCBI Taxonomy" id="51031"/>
    <lineage>
        <taxon>Eukaryota</taxon>
        <taxon>Metazoa</taxon>
        <taxon>Ecdysozoa</taxon>
        <taxon>Nematoda</taxon>
        <taxon>Chromadorea</taxon>
        <taxon>Rhabditida</taxon>
        <taxon>Rhabditina</taxon>
        <taxon>Rhabditomorpha</taxon>
        <taxon>Strongyloidea</taxon>
        <taxon>Ancylostomatidae</taxon>
        <taxon>Bunostominae</taxon>
        <taxon>Necator</taxon>
    </lineage>
</organism>